<evidence type="ECO:0000256" key="2">
    <source>
        <dbReference type="SAM" id="SignalP"/>
    </source>
</evidence>
<evidence type="ECO:0000313" key="4">
    <source>
        <dbReference type="Proteomes" id="UP000019050"/>
    </source>
</evidence>
<gene>
    <name evidence="3" type="ORF">GCWU000182_000648</name>
</gene>
<dbReference type="AlphaFoldDB" id="W1Q698"/>
<dbReference type="HOGENOM" id="CLU_031112_0_0_9"/>
<dbReference type="InterPro" id="IPR012332">
    <property type="entry name" value="Autotransporter_pectin_lyase_C"/>
</dbReference>
<dbReference type="Gene3D" id="2.160.20.20">
    <property type="match status" value="1"/>
</dbReference>
<accession>W1Q698</accession>
<dbReference type="InterPro" id="IPR011050">
    <property type="entry name" value="Pectin_lyase_fold/virulence"/>
</dbReference>
<feature type="region of interest" description="Disordered" evidence="1">
    <location>
        <begin position="41"/>
        <end position="65"/>
    </location>
</feature>
<dbReference type="STRING" id="592010.GCWU000182_000648"/>
<keyword evidence="4" id="KW-1185">Reference proteome</keyword>
<feature type="chain" id="PRO_5004808812" description="Signal peptide protein, YSIRK family" evidence="2">
    <location>
        <begin position="40"/>
        <end position="454"/>
    </location>
</feature>
<evidence type="ECO:0008006" key="5">
    <source>
        <dbReference type="Google" id="ProtNLM"/>
    </source>
</evidence>
<dbReference type="SUPFAM" id="SSF51126">
    <property type="entry name" value="Pectin lyase-like"/>
    <property type="match status" value="1"/>
</dbReference>
<proteinExistence type="predicted"/>
<dbReference type="EMBL" id="ACIN03000004">
    <property type="protein sequence ID" value="ESK65914.1"/>
    <property type="molecule type" value="Genomic_DNA"/>
</dbReference>
<organism evidence="3 4">
    <name type="scientific">Abiotrophia defectiva ATCC 49176</name>
    <dbReference type="NCBI Taxonomy" id="592010"/>
    <lineage>
        <taxon>Bacteria</taxon>
        <taxon>Bacillati</taxon>
        <taxon>Bacillota</taxon>
        <taxon>Bacilli</taxon>
        <taxon>Lactobacillales</taxon>
        <taxon>Aerococcaceae</taxon>
        <taxon>Abiotrophia</taxon>
    </lineage>
</organism>
<sequence>MIKMKKLHKIAALTTSAFILAQASLMTLTLNSSLVQVQAAPPQAPPGGGGGFGGSGTVNQGTTATEITEDGTVTDTQYSSTGDDENALRVTNAKVTLTGIKVDKTAGATSNTEDGDFYGMNAGLLATDGATVTIKDATVNTSAQNGNGIFSYGQGTTVNVADTKITTTADNSGGIQTTGGATMNATNLTVETAGNSAAAVRSDRGGGTVVVDGGTYTSKGYNSPAIYSTANITAKNGTFTAQNSEALVIEGQNSITLENATVEGNMSDTKGSSSDTNVHNVMIYQSMSGDAEVGKAAFTMTDGNLISNNGDLIYVTNTHADINLTNVTIKNLDTEGRLLAVLGNDASHGWGTAGANGAKVTMTTQNQTLEGAIEVDTISTLNLALGKGTDFTGTIKIVDNADGGRSVADNAVVTVEEGATWNLTGDVTLTSLTNKGTINFNGHTITLADGTVLK</sequence>
<protein>
    <recommendedName>
        <fullName evidence="5">Signal peptide protein, YSIRK family</fullName>
    </recommendedName>
</protein>
<dbReference type="Proteomes" id="UP000019050">
    <property type="component" value="Unassembled WGS sequence"/>
</dbReference>
<feature type="compositionally biased region" description="Gly residues" evidence="1">
    <location>
        <begin position="46"/>
        <end position="56"/>
    </location>
</feature>
<keyword evidence="2" id="KW-0732">Signal</keyword>
<comment type="caution">
    <text evidence="3">The sequence shown here is derived from an EMBL/GenBank/DDBJ whole genome shotgun (WGS) entry which is preliminary data.</text>
</comment>
<evidence type="ECO:0000256" key="1">
    <source>
        <dbReference type="SAM" id="MobiDB-lite"/>
    </source>
</evidence>
<dbReference type="eggNOG" id="COG5434">
    <property type="taxonomic scope" value="Bacteria"/>
</dbReference>
<evidence type="ECO:0000313" key="3">
    <source>
        <dbReference type="EMBL" id="ESK65914.1"/>
    </source>
</evidence>
<reference evidence="3" key="1">
    <citation type="submission" date="2013-06" db="EMBL/GenBank/DDBJ databases">
        <authorList>
            <person name="Weinstock G."/>
            <person name="Sodergren E."/>
            <person name="Clifton S."/>
            <person name="Fulton L."/>
            <person name="Fulton B."/>
            <person name="Courtney L."/>
            <person name="Fronick C."/>
            <person name="Harrison M."/>
            <person name="Strong C."/>
            <person name="Farmer C."/>
            <person name="Delahaunty K."/>
            <person name="Markovic C."/>
            <person name="Hall O."/>
            <person name="Minx P."/>
            <person name="Tomlinson C."/>
            <person name="Mitreva M."/>
            <person name="Nelson J."/>
            <person name="Hou S."/>
            <person name="Wollam A."/>
            <person name="Pepin K.H."/>
            <person name="Johnson M."/>
            <person name="Bhonagiri V."/>
            <person name="Nash W.E."/>
            <person name="Warren W."/>
            <person name="Chinwalla A."/>
            <person name="Mardis E.R."/>
            <person name="Wilson R.K."/>
        </authorList>
    </citation>
    <scope>NUCLEOTIDE SEQUENCE [LARGE SCALE GENOMIC DNA]</scope>
    <source>
        <strain evidence="3">ATCC 49176</strain>
    </source>
</reference>
<feature type="signal peptide" evidence="2">
    <location>
        <begin position="1"/>
        <end position="39"/>
    </location>
</feature>
<name>W1Q698_ABIDE</name>